<evidence type="ECO:0000313" key="5">
    <source>
        <dbReference type="Proteomes" id="UP000002762"/>
    </source>
</evidence>
<keyword evidence="5" id="KW-1185">Reference proteome</keyword>
<feature type="compositionally biased region" description="Polar residues" evidence="1">
    <location>
        <begin position="680"/>
        <end position="689"/>
    </location>
</feature>
<feature type="region of interest" description="Disordered" evidence="1">
    <location>
        <begin position="250"/>
        <end position="287"/>
    </location>
</feature>
<feature type="compositionally biased region" description="Acidic residues" evidence="1">
    <location>
        <begin position="308"/>
        <end position="319"/>
    </location>
</feature>
<dbReference type="GO" id="GO:0042149">
    <property type="term" value="P:cellular response to glucose starvation"/>
    <property type="evidence" value="ECO:0007669"/>
    <property type="project" value="TreeGrafter"/>
</dbReference>
<evidence type="ECO:0000256" key="1">
    <source>
        <dbReference type="SAM" id="MobiDB-lite"/>
    </source>
</evidence>
<dbReference type="GO" id="GO:0005773">
    <property type="term" value="C:vacuole"/>
    <property type="evidence" value="ECO:0007669"/>
    <property type="project" value="GOC"/>
</dbReference>
<feature type="region of interest" description="Disordered" evidence="1">
    <location>
        <begin position="623"/>
        <end position="732"/>
    </location>
</feature>
<protein>
    <submittedName>
        <fullName evidence="4">Protein phosphatase type 1 complex subunit Hex2/Reg1</fullName>
    </submittedName>
</protein>
<dbReference type="HOGENOM" id="CLU_020417_0_0_1"/>
<accession>J4KLY3</accession>
<evidence type="ECO:0000256" key="2">
    <source>
        <dbReference type="SAM" id="SignalP"/>
    </source>
</evidence>
<dbReference type="GeneID" id="19891027"/>
<evidence type="ECO:0000313" key="4">
    <source>
        <dbReference type="EMBL" id="EJP63004.1"/>
    </source>
</evidence>
<dbReference type="InterPro" id="IPR052292">
    <property type="entry name" value="Glucose_repression_reg"/>
</dbReference>
<evidence type="ECO:0000259" key="3">
    <source>
        <dbReference type="Pfam" id="PF08550"/>
    </source>
</evidence>
<organism evidence="4 5">
    <name type="scientific">Beauveria bassiana (strain ARSEF 2860)</name>
    <name type="common">White muscardine disease fungus</name>
    <name type="synonym">Tritirachium shiotae</name>
    <dbReference type="NCBI Taxonomy" id="655819"/>
    <lineage>
        <taxon>Eukaryota</taxon>
        <taxon>Fungi</taxon>
        <taxon>Dikarya</taxon>
        <taxon>Ascomycota</taxon>
        <taxon>Pezizomycotina</taxon>
        <taxon>Sordariomycetes</taxon>
        <taxon>Hypocreomycetidae</taxon>
        <taxon>Hypocreales</taxon>
        <taxon>Cordycipitaceae</taxon>
        <taxon>Beauveria</taxon>
    </lineage>
</organism>
<dbReference type="Pfam" id="PF08550">
    <property type="entry name" value="GATA_AreA"/>
    <property type="match status" value="1"/>
</dbReference>
<dbReference type="PANTHER" id="PTHR28051:SF1">
    <property type="entry name" value="PROTEIN MTL1-RELATED"/>
    <property type="match status" value="1"/>
</dbReference>
<dbReference type="InterPro" id="IPR013860">
    <property type="entry name" value="AreA_GATA"/>
</dbReference>
<feature type="compositionally biased region" description="Basic and acidic residues" evidence="1">
    <location>
        <begin position="329"/>
        <end position="349"/>
    </location>
</feature>
<feature type="compositionally biased region" description="Basic residues" evidence="1">
    <location>
        <begin position="623"/>
        <end position="637"/>
    </location>
</feature>
<dbReference type="Proteomes" id="UP000002762">
    <property type="component" value="Unassembled WGS sequence"/>
</dbReference>
<dbReference type="GO" id="GO:0007039">
    <property type="term" value="P:protein catabolic process in the vacuole"/>
    <property type="evidence" value="ECO:0007669"/>
    <property type="project" value="TreeGrafter"/>
</dbReference>
<reference evidence="4 5" key="1">
    <citation type="journal article" date="2012" name="Sci. Rep.">
        <title>Genomic perspectives on the evolution of fungal entomopathogenicity in Beauveria bassiana.</title>
        <authorList>
            <person name="Xiao G."/>
            <person name="Ying S.H."/>
            <person name="Zheng P."/>
            <person name="Wang Z.L."/>
            <person name="Zhang S."/>
            <person name="Xie X.Q."/>
            <person name="Shang Y."/>
            <person name="St Leger R.J."/>
            <person name="Zhao G.P."/>
            <person name="Wang C."/>
            <person name="Feng M.G."/>
        </authorList>
    </citation>
    <scope>NUCLEOTIDE SEQUENCE [LARGE SCALE GENOMIC DNA]</scope>
    <source>
        <strain evidence="4 5">ARSEF 2860</strain>
    </source>
</reference>
<keyword evidence="2" id="KW-0732">Signal</keyword>
<dbReference type="AlphaFoldDB" id="J4KLY3"/>
<feature type="region of interest" description="Disordered" evidence="1">
    <location>
        <begin position="305"/>
        <end position="391"/>
    </location>
</feature>
<name>J4KLY3_BEAB2</name>
<sequence>MTDVFMPCCMFWSRVFPLLDLVAAKTLDQYLSELRAQQRTVHAHIDQNMSHVAAFGVGDTTRQATMPMFWLSGCTSAVAHSPTPVLTGQPLLCSSNLLLPGLVLVLYQYLPNHAAVRHAKCSVPTKVLPLHTHHHFVDAARISTRPTSSSPPRANRLTSPGSFTSSHNFLFCLFALRNTRPFLTCAATGPASTLSNDSLNPPARSSTTLYASSSFFYTASFAMAVVISSEDNYFSSSSLRRSASHTNLDTSAFTHSSRKAPPTYDPSSKSSSESDASSAPSSPTTIPAQSVHVSYASTPATNLSIASDFDDAPPLDDSPEDHFGLPPFTHEKYYMRPHLGYDNDEHDGPIDQSTPAHASCPLDSSESTSRPDTPELTKHAEDDATIASQPSRQVDYLSHDWREEDIWTSWRYIVTRRGEVANSARLENASWRTWMKAKHNLKTISPESLNWLKDCDVTWLYGPLQCKPGHLYATHTEPSSSTLSKTDSLINLQKKPILKKRSMSEVMLQRSILSASLLKQAAAAVHAQERRGILTNKGKTDDYVAVPLSSRHLSVTSNSTVESIESSGLSSPCNERKHIHFNEKVEQCIAVDIKGDDDDVDIEVFDDQDSDSDDGFMMKRVKSKKRGVPVRKSKSKRNTNCETIATLPPTTLKYRGDTPEPPETAMKHSRSPLLSPSSSQETLRPTKQANRFYFGEEDEEDNEISVIGSGWRSPPMESAPDESTGLHRTSSGMLMPYEAVENPTGEGIIGRVIDTVNTARDIAHVIWNVGWRK</sequence>
<feature type="compositionally biased region" description="Polar residues" evidence="1">
    <location>
        <begin position="351"/>
        <end position="371"/>
    </location>
</feature>
<dbReference type="OrthoDB" id="5563539at2759"/>
<dbReference type="InParanoid" id="J4KLY3"/>
<proteinExistence type="predicted"/>
<feature type="compositionally biased region" description="Basic and acidic residues" evidence="1">
    <location>
        <begin position="372"/>
        <end position="382"/>
    </location>
</feature>
<feature type="domain" description="Nitrogen regulatory protein areA GATA-like" evidence="3">
    <location>
        <begin position="409"/>
        <end position="436"/>
    </location>
</feature>
<gene>
    <name evidence="4" type="ORF">BBA_08015</name>
</gene>
<dbReference type="STRING" id="655819.J4KLY3"/>
<feature type="signal peptide" evidence="2">
    <location>
        <begin position="1"/>
        <end position="24"/>
    </location>
</feature>
<dbReference type="RefSeq" id="XP_008601334.1">
    <property type="nucleotide sequence ID" value="XM_008603112.1"/>
</dbReference>
<dbReference type="EMBL" id="JH725179">
    <property type="protein sequence ID" value="EJP63004.1"/>
    <property type="molecule type" value="Genomic_DNA"/>
</dbReference>
<feature type="compositionally biased region" description="Low complexity" evidence="1">
    <location>
        <begin position="261"/>
        <end position="287"/>
    </location>
</feature>
<feature type="chain" id="PRO_5003780239" evidence="2">
    <location>
        <begin position="25"/>
        <end position="773"/>
    </location>
</feature>
<dbReference type="PANTHER" id="PTHR28051">
    <property type="entry name" value="PROTEIN MTL1-RELATED"/>
    <property type="match status" value="1"/>
</dbReference>